<dbReference type="EMBL" id="FRXO01000002">
    <property type="protein sequence ID" value="SHO63014.1"/>
    <property type="molecule type" value="Genomic_DNA"/>
</dbReference>
<evidence type="ECO:0000256" key="2">
    <source>
        <dbReference type="SAM" id="SignalP"/>
    </source>
</evidence>
<feature type="compositionally biased region" description="Low complexity" evidence="1">
    <location>
        <begin position="38"/>
        <end position="50"/>
    </location>
</feature>
<dbReference type="STRING" id="1123029.SAMN02745172_01241"/>
<accession>A0A1M7ZDR7</accession>
<dbReference type="Proteomes" id="UP000186406">
    <property type="component" value="Unassembled WGS sequence"/>
</dbReference>
<evidence type="ECO:0000313" key="4">
    <source>
        <dbReference type="Proteomes" id="UP000186406"/>
    </source>
</evidence>
<evidence type="ECO:0000256" key="1">
    <source>
        <dbReference type="SAM" id="MobiDB-lite"/>
    </source>
</evidence>
<dbReference type="Gene3D" id="3.10.450.50">
    <property type="match status" value="1"/>
</dbReference>
<organism evidence="3 4">
    <name type="scientific">Pseudoxanthobacter soli DSM 19599</name>
    <dbReference type="NCBI Taxonomy" id="1123029"/>
    <lineage>
        <taxon>Bacteria</taxon>
        <taxon>Pseudomonadati</taxon>
        <taxon>Pseudomonadota</taxon>
        <taxon>Alphaproteobacteria</taxon>
        <taxon>Hyphomicrobiales</taxon>
        <taxon>Segnochrobactraceae</taxon>
        <taxon>Pseudoxanthobacter</taxon>
    </lineage>
</organism>
<sequence length="217" mass="22206">MEHMTLSHRNVRRLPGVGVLLLAAALAGTTPFAALAGDAAPAPASGAPAPAATPPAAAPAPANPAAPKPAKAPADYVNDTPGDLLAAIYEPYLDGSPDSPAVSAFDASRRKAYFTPRLLKLIEALDRGGAAEGGVLGRLGFDPVIDGFDDDLSNFALSQPVEVGGTAMSSATFSVNGMPSEIVFIMIKTDGKWRVDDIERISDVAPWSLSSLLSADG</sequence>
<evidence type="ECO:0008006" key="5">
    <source>
        <dbReference type="Google" id="ProtNLM"/>
    </source>
</evidence>
<reference evidence="3 4" key="1">
    <citation type="submission" date="2016-12" db="EMBL/GenBank/DDBJ databases">
        <authorList>
            <person name="Song W.-J."/>
            <person name="Kurnit D.M."/>
        </authorList>
    </citation>
    <scope>NUCLEOTIDE SEQUENCE [LARGE SCALE GENOMIC DNA]</scope>
    <source>
        <strain evidence="3 4">DSM 19599</strain>
    </source>
</reference>
<feature type="signal peptide" evidence="2">
    <location>
        <begin position="1"/>
        <end position="36"/>
    </location>
</feature>
<protein>
    <recommendedName>
        <fullName evidence="5">DUF3828 domain-containing protein</fullName>
    </recommendedName>
</protein>
<name>A0A1M7ZDR7_9HYPH</name>
<gene>
    <name evidence="3" type="ORF">SAMN02745172_01241</name>
</gene>
<keyword evidence="4" id="KW-1185">Reference proteome</keyword>
<keyword evidence="2" id="KW-0732">Signal</keyword>
<dbReference type="AlphaFoldDB" id="A0A1M7ZDR7"/>
<feature type="compositionally biased region" description="Pro residues" evidence="1">
    <location>
        <begin position="51"/>
        <end position="67"/>
    </location>
</feature>
<feature type="region of interest" description="Disordered" evidence="1">
    <location>
        <begin position="38"/>
        <end position="76"/>
    </location>
</feature>
<proteinExistence type="predicted"/>
<feature type="chain" id="PRO_5013156147" description="DUF3828 domain-containing protein" evidence="2">
    <location>
        <begin position="37"/>
        <end position="217"/>
    </location>
</feature>
<evidence type="ECO:0000313" key="3">
    <source>
        <dbReference type="EMBL" id="SHO63014.1"/>
    </source>
</evidence>